<feature type="active site" description="Proton acceptor" evidence="13">
    <location>
        <position position="60"/>
    </location>
</feature>
<dbReference type="GO" id="GO:0009252">
    <property type="term" value="P:peptidoglycan biosynthetic process"/>
    <property type="evidence" value="ECO:0007669"/>
    <property type="project" value="UniProtKB-UniPathway"/>
</dbReference>
<keyword evidence="6" id="KW-0645">Protease</keyword>
<dbReference type="UniPathway" id="UPA00219"/>
<keyword evidence="7" id="KW-0732">Signal</keyword>
<dbReference type="Pfam" id="PF00768">
    <property type="entry name" value="Peptidase_S11"/>
    <property type="match status" value="1"/>
</dbReference>
<evidence type="ECO:0000256" key="1">
    <source>
        <dbReference type="ARBA" id="ARBA00003217"/>
    </source>
</evidence>
<dbReference type="EMBL" id="AZTB01000036">
    <property type="protein sequence ID" value="KGG80178.1"/>
    <property type="molecule type" value="Genomic_DNA"/>
</dbReference>
<evidence type="ECO:0000256" key="12">
    <source>
        <dbReference type="ARBA" id="ARBA00034000"/>
    </source>
</evidence>
<evidence type="ECO:0000256" key="3">
    <source>
        <dbReference type="ARBA" id="ARBA00007164"/>
    </source>
</evidence>
<dbReference type="InterPro" id="IPR012338">
    <property type="entry name" value="Beta-lactam/transpept-like"/>
</dbReference>
<dbReference type="GO" id="GO:0006508">
    <property type="term" value="P:proteolysis"/>
    <property type="evidence" value="ECO:0007669"/>
    <property type="project" value="UniProtKB-KW"/>
</dbReference>
<evidence type="ECO:0000256" key="10">
    <source>
        <dbReference type="ARBA" id="ARBA00022984"/>
    </source>
</evidence>
<name>A0A096BHE7_9FIRM</name>
<evidence type="ECO:0000256" key="11">
    <source>
        <dbReference type="ARBA" id="ARBA00023316"/>
    </source>
</evidence>
<dbReference type="PANTHER" id="PTHR21581">
    <property type="entry name" value="D-ALANYL-D-ALANINE CARBOXYPEPTIDASE"/>
    <property type="match status" value="1"/>
</dbReference>
<feature type="active site" description="Acyl-ester intermediate" evidence="13">
    <location>
        <position position="57"/>
    </location>
</feature>
<dbReference type="Gene3D" id="3.40.710.10">
    <property type="entry name" value="DD-peptidase/beta-lactamase superfamily"/>
    <property type="match status" value="1"/>
</dbReference>
<keyword evidence="11" id="KW-0961">Cell wall biogenesis/degradation</keyword>
<keyword evidence="16" id="KW-0472">Membrane</keyword>
<dbReference type="Pfam" id="PF07943">
    <property type="entry name" value="PBP5_C"/>
    <property type="match status" value="1"/>
</dbReference>
<keyword evidence="16" id="KW-0812">Transmembrane</keyword>
<feature type="binding site" evidence="14">
    <location>
        <position position="238"/>
    </location>
    <ligand>
        <name>substrate</name>
    </ligand>
</feature>
<evidence type="ECO:0000256" key="6">
    <source>
        <dbReference type="ARBA" id="ARBA00022670"/>
    </source>
</evidence>
<dbReference type="InterPro" id="IPR037167">
    <property type="entry name" value="Peptidase_S11_C_sf"/>
</dbReference>
<dbReference type="InterPro" id="IPR001967">
    <property type="entry name" value="Peptidase_S11_N"/>
</dbReference>
<dbReference type="InterPro" id="IPR018044">
    <property type="entry name" value="Peptidase_S11"/>
</dbReference>
<comment type="similarity">
    <text evidence="3 15">Belongs to the peptidase S11 family.</text>
</comment>
<dbReference type="InterPro" id="IPR015956">
    <property type="entry name" value="Peniciliin-bd_prot_C_sf"/>
</dbReference>
<proteinExistence type="inferred from homology"/>
<evidence type="ECO:0000256" key="16">
    <source>
        <dbReference type="SAM" id="Phobius"/>
    </source>
</evidence>
<dbReference type="SUPFAM" id="SSF69189">
    <property type="entry name" value="Penicillin-binding protein associated domain"/>
    <property type="match status" value="1"/>
</dbReference>
<sequence length="438" mass="49342">MKKIIALFVITFLLTNTFTITYADKLDISAEAAILIDANTGKILYEKNAHKPMFPASTTKIMTAILALEYGNLDDTVVIDDKTPYEISGSHIALEPGETITLRNLLYALLIESANDAAEAIAKHISGSIQNFADLMNKKAKEIGAKNTHFTNPHGLPDENHTTTAYDLAMIARYAMQNDTFRNIVKNYKYTIPPTNKKSEPRYLKSANRLLYGTGPSNKIIVNGKTVDIKYDGADGIKTGYTHAAQQCLVATAKRGNLRLISVVLHAVGTNVYVDTHKLLDYGFNNFATKQLSFKNEFIKNIDVINGDKPFVTGIINKSVFSMIPKGRENDIVKNIVLPDKITAPITKDQVIGRVEYKLDGKIIATANIVSAMEINQKGIIRVVETTDGKSLFKKWWFWLIVLFIIWRIFIGYKRYKRAKRRKLRKEITFSYSNRYKN</sequence>
<evidence type="ECO:0000256" key="2">
    <source>
        <dbReference type="ARBA" id="ARBA00004752"/>
    </source>
</evidence>
<keyword evidence="9" id="KW-0133">Cell shape</keyword>
<comment type="caution">
    <text evidence="18">The sequence shown here is derived from an EMBL/GenBank/DDBJ whole genome shotgun (WGS) entry which is preliminary data.</text>
</comment>
<accession>A0A096BHE7</accession>
<evidence type="ECO:0000256" key="13">
    <source>
        <dbReference type="PIRSR" id="PIRSR618044-1"/>
    </source>
</evidence>
<dbReference type="GO" id="GO:0009002">
    <property type="term" value="F:serine-type D-Ala-D-Ala carboxypeptidase activity"/>
    <property type="evidence" value="ECO:0007669"/>
    <property type="project" value="UniProtKB-EC"/>
</dbReference>
<dbReference type="PANTHER" id="PTHR21581:SF33">
    <property type="entry name" value="D-ALANYL-D-ALANINE CARBOXYPEPTIDASE DACB"/>
    <property type="match status" value="1"/>
</dbReference>
<evidence type="ECO:0000259" key="17">
    <source>
        <dbReference type="SMART" id="SM00936"/>
    </source>
</evidence>
<keyword evidence="10" id="KW-0573">Peptidoglycan synthesis</keyword>
<evidence type="ECO:0000256" key="14">
    <source>
        <dbReference type="PIRSR" id="PIRSR618044-2"/>
    </source>
</evidence>
<evidence type="ECO:0000256" key="15">
    <source>
        <dbReference type="RuleBase" id="RU004016"/>
    </source>
</evidence>
<feature type="active site" evidence="13">
    <location>
        <position position="113"/>
    </location>
</feature>
<dbReference type="PRINTS" id="PR00725">
    <property type="entry name" value="DADACBPTASE1"/>
</dbReference>
<dbReference type="GO" id="GO:0008360">
    <property type="term" value="P:regulation of cell shape"/>
    <property type="evidence" value="ECO:0007669"/>
    <property type="project" value="UniProtKB-KW"/>
</dbReference>
<dbReference type="Proteomes" id="UP000029622">
    <property type="component" value="Unassembled WGS sequence"/>
</dbReference>
<organism evidence="18 19">
    <name type="scientific">Caloranaerobacter azorensis H53214</name>
    <dbReference type="NCBI Taxonomy" id="1156417"/>
    <lineage>
        <taxon>Bacteria</taxon>
        <taxon>Bacillati</taxon>
        <taxon>Bacillota</taxon>
        <taxon>Tissierellia</taxon>
        <taxon>Tissierellales</taxon>
        <taxon>Thermohalobacteraceae</taxon>
        <taxon>Caloranaerobacter</taxon>
    </lineage>
</organism>
<dbReference type="AlphaFoldDB" id="A0A096BHE7"/>
<evidence type="ECO:0000313" key="18">
    <source>
        <dbReference type="EMBL" id="KGG80178.1"/>
    </source>
</evidence>
<evidence type="ECO:0000256" key="9">
    <source>
        <dbReference type="ARBA" id="ARBA00022960"/>
    </source>
</evidence>
<keyword evidence="5 18" id="KW-0121">Carboxypeptidase</keyword>
<evidence type="ECO:0000313" key="19">
    <source>
        <dbReference type="Proteomes" id="UP000029622"/>
    </source>
</evidence>
<protein>
    <recommendedName>
        <fullName evidence="4">serine-type D-Ala-D-Ala carboxypeptidase</fullName>
        <ecNumber evidence="4">3.4.16.4</ecNumber>
    </recommendedName>
</protein>
<dbReference type="EC" id="3.4.16.4" evidence="4"/>
<dbReference type="STRING" id="1156417.Y919_07680"/>
<reference evidence="18 19" key="1">
    <citation type="submission" date="2013-12" db="EMBL/GenBank/DDBJ databases">
        <title>Draft genome sequence of Caloranaerobacter sp. H53214.</title>
        <authorList>
            <person name="Jiang L.J."/>
            <person name="Shao Z.Z."/>
            <person name="Long M.N."/>
        </authorList>
    </citation>
    <scope>NUCLEOTIDE SEQUENCE [LARGE SCALE GENOMIC DNA]</scope>
    <source>
        <strain evidence="18 19">H53214</strain>
    </source>
</reference>
<evidence type="ECO:0000256" key="4">
    <source>
        <dbReference type="ARBA" id="ARBA00012448"/>
    </source>
</evidence>
<feature type="transmembrane region" description="Helical" evidence="16">
    <location>
        <begin position="396"/>
        <end position="416"/>
    </location>
</feature>
<keyword evidence="8" id="KW-0378">Hydrolase</keyword>
<keyword evidence="16" id="KW-1133">Transmembrane helix</keyword>
<dbReference type="SUPFAM" id="SSF56601">
    <property type="entry name" value="beta-lactamase/transpeptidase-like"/>
    <property type="match status" value="1"/>
</dbReference>
<evidence type="ECO:0000256" key="7">
    <source>
        <dbReference type="ARBA" id="ARBA00022729"/>
    </source>
</evidence>
<dbReference type="RefSeq" id="WP_035163713.1">
    <property type="nucleotide sequence ID" value="NZ_AZTB01000036.1"/>
</dbReference>
<evidence type="ECO:0000256" key="5">
    <source>
        <dbReference type="ARBA" id="ARBA00022645"/>
    </source>
</evidence>
<dbReference type="InterPro" id="IPR012907">
    <property type="entry name" value="Peptidase_S11_C"/>
</dbReference>
<gene>
    <name evidence="18" type="ORF">Y919_07680</name>
</gene>
<dbReference type="Gene3D" id="2.60.410.10">
    <property type="entry name" value="D-Ala-D-Ala carboxypeptidase, C-terminal domain"/>
    <property type="match status" value="1"/>
</dbReference>
<comment type="pathway">
    <text evidence="2">Cell wall biogenesis; peptidoglycan biosynthesis.</text>
</comment>
<dbReference type="GO" id="GO:0071555">
    <property type="term" value="P:cell wall organization"/>
    <property type="evidence" value="ECO:0007669"/>
    <property type="project" value="UniProtKB-KW"/>
</dbReference>
<dbReference type="SMART" id="SM00936">
    <property type="entry name" value="PBP5_C"/>
    <property type="match status" value="1"/>
</dbReference>
<evidence type="ECO:0000256" key="8">
    <source>
        <dbReference type="ARBA" id="ARBA00022801"/>
    </source>
</evidence>
<comment type="catalytic activity">
    <reaction evidence="12">
        <text>Preferential cleavage: (Ac)2-L-Lys-D-Ala-|-D-Ala. Also transpeptidation of peptidyl-alanyl moieties that are N-acyl substituents of D-alanine.</text>
        <dbReference type="EC" id="3.4.16.4"/>
    </reaction>
</comment>
<feature type="domain" description="Peptidase S11 D-Ala-D-Ala carboxypeptidase A C-terminal" evidence="17">
    <location>
        <begin position="287"/>
        <end position="377"/>
    </location>
</feature>
<comment type="function">
    <text evidence="1">Removes C-terminal D-alanyl residues from sugar-peptide cell wall precursors.</text>
</comment>